<feature type="transmembrane region" description="Helical" evidence="2">
    <location>
        <begin position="275"/>
        <end position="297"/>
    </location>
</feature>
<keyword evidence="2" id="KW-0472">Membrane</keyword>
<feature type="transmembrane region" description="Helical" evidence="2">
    <location>
        <begin position="377"/>
        <end position="396"/>
    </location>
</feature>
<keyword evidence="2" id="KW-0812">Transmembrane</keyword>
<name>A0A0R1LWP5_9LACO</name>
<dbReference type="InterPro" id="IPR001927">
    <property type="entry name" value="Na/Gal_symport"/>
</dbReference>
<dbReference type="PANTHER" id="PTHR11328">
    <property type="entry name" value="MAJOR FACILITATOR SUPERFAMILY DOMAIN-CONTAINING PROTEIN"/>
    <property type="match status" value="1"/>
</dbReference>
<feature type="transmembrane region" description="Helical" evidence="2">
    <location>
        <begin position="338"/>
        <end position="357"/>
    </location>
</feature>
<feature type="transmembrane region" description="Helical" evidence="2">
    <location>
        <begin position="451"/>
        <end position="470"/>
    </location>
</feature>
<keyword evidence="1" id="KW-0762">Sugar transport</keyword>
<dbReference type="GO" id="GO:0005886">
    <property type="term" value="C:plasma membrane"/>
    <property type="evidence" value="ECO:0007669"/>
    <property type="project" value="TreeGrafter"/>
</dbReference>
<dbReference type="NCBIfam" id="TIGR00792">
    <property type="entry name" value="gph"/>
    <property type="match status" value="1"/>
</dbReference>
<dbReference type="CDD" id="cd17332">
    <property type="entry name" value="MFS_MelB_like"/>
    <property type="match status" value="1"/>
</dbReference>
<dbReference type="EMBL" id="AZEE01000002">
    <property type="protein sequence ID" value="KRK99816.1"/>
    <property type="molecule type" value="Genomic_DNA"/>
</dbReference>
<reference evidence="3 4" key="1">
    <citation type="journal article" date="2015" name="Genome Announc.">
        <title>Expanding the biotechnology potential of lactobacilli through comparative genomics of 213 strains and associated genera.</title>
        <authorList>
            <person name="Sun Z."/>
            <person name="Harris H.M."/>
            <person name="McCann A."/>
            <person name="Guo C."/>
            <person name="Argimon S."/>
            <person name="Zhang W."/>
            <person name="Yang X."/>
            <person name="Jeffery I.B."/>
            <person name="Cooney J.C."/>
            <person name="Kagawa T.F."/>
            <person name="Liu W."/>
            <person name="Song Y."/>
            <person name="Salvetti E."/>
            <person name="Wrobel A."/>
            <person name="Rasinkangas P."/>
            <person name="Parkhill J."/>
            <person name="Rea M.C."/>
            <person name="O'Sullivan O."/>
            <person name="Ritari J."/>
            <person name="Douillard F.P."/>
            <person name="Paul Ross R."/>
            <person name="Yang R."/>
            <person name="Briner A.E."/>
            <person name="Felis G.E."/>
            <person name="de Vos W.M."/>
            <person name="Barrangou R."/>
            <person name="Klaenhammer T.R."/>
            <person name="Caufield P.W."/>
            <person name="Cui Y."/>
            <person name="Zhang H."/>
            <person name="O'Toole P.W."/>
        </authorList>
    </citation>
    <scope>NUCLEOTIDE SEQUENCE [LARGE SCALE GENOMIC DNA]</scope>
    <source>
        <strain evidence="3 4">DSM 19909</strain>
    </source>
</reference>
<accession>A0A0R1LWP5</accession>
<feature type="transmembrane region" description="Helical" evidence="2">
    <location>
        <begin position="102"/>
        <end position="121"/>
    </location>
</feature>
<keyword evidence="1" id="KW-0813">Transport</keyword>
<gene>
    <name evidence="3" type="ORF">FD04_GL002177</name>
</gene>
<evidence type="ECO:0000313" key="3">
    <source>
        <dbReference type="EMBL" id="KRK99816.1"/>
    </source>
</evidence>
<feature type="transmembrane region" description="Helical" evidence="2">
    <location>
        <begin position="408"/>
        <end position="431"/>
    </location>
</feature>
<proteinExistence type="predicted"/>
<dbReference type="InterPro" id="IPR036259">
    <property type="entry name" value="MFS_trans_sf"/>
</dbReference>
<evidence type="ECO:0000256" key="1">
    <source>
        <dbReference type="ARBA" id="ARBA00022597"/>
    </source>
</evidence>
<dbReference type="SUPFAM" id="SSF103473">
    <property type="entry name" value="MFS general substrate transporter"/>
    <property type="match status" value="1"/>
</dbReference>
<organism evidence="3 4">
    <name type="scientific">Secundilactobacillus odoratitofui DSM 19909 = JCM 15043</name>
    <dbReference type="NCBI Taxonomy" id="1423776"/>
    <lineage>
        <taxon>Bacteria</taxon>
        <taxon>Bacillati</taxon>
        <taxon>Bacillota</taxon>
        <taxon>Bacilli</taxon>
        <taxon>Lactobacillales</taxon>
        <taxon>Lactobacillaceae</taxon>
        <taxon>Secundilactobacillus</taxon>
    </lineage>
</organism>
<dbReference type="STRING" id="1423776.FD04_GL002177"/>
<keyword evidence="2" id="KW-1133">Transmembrane helix</keyword>
<dbReference type="GO" id="GO:0006814">
    <property type="term" value="P:sodium ion transport"/>
    <property type="evidence" value="ECO:0007669"/>
    <property type="project" value="InterPro"/>
</dbReference>
<dbReference type="GO" id="GO:0015293">
    <property type="term" value="F:symporter activity"/>
    <property type="evidence" value="ECO:0007669"/>
    <property type="project" value="InterPro"/>
</dbReference>
<dbReference type="Pfam" id="PF13347">
    <property type="entry name" value="MFS_2"/>
    <property type="match status" value="1"/>
</dbReference>
<dbReference type="Proteomes" id="UP000051160">
    <property type="component" value="Unassembled WGS sequence"/>
</dbReference>
<evidence type="ECO:0000313" key="4">
    <source>
        <dbReference type="Proteomes" id="UP000051160"/>
    </source>
</evidence>
<dbReference type="AlphaFoldDB" id="A0A0R1LWP5"/>
<dbReference type="InterPro" id="IPR039672">
    <property type="entry name" value="MFS_2"/>
</dbReference>
<feature type="transmembrane region" description="Helical" evidence="2">
    <location>
        <begin position="309"/>
        <end position="326"/>
    </location>
</feature>
<evidence type="ECO:0000256" key="2">
    <source>
        <dbReference type="SAM" id="Phobius"/>
    </source>
</evidence>
<dbReference type="GO" id="GO:0008643">
    <property type="term" value="P:carbohydrate transport"/>
    <property type="evidence" value="ECO:0007669"/>
    <property type="project" value="InterPro"/>
</dbReference>
<dbReference type="Gene3D" id="1.20.1250.20">
    <property type="entry name" value="MFS general substrate transporter like domains"/>
    <property type="match status" value="2"/>
</dbReference>
<sequence length="499" mass="55908">MEETVMASVPKQDAVVQNDEFAKLSWRERISYGAGDLAQNLIFGTIGSMLLFYLTTVYGISAAAGATIFLVVRWINVFWDPWVGAYVDRHNFNPKIGKYRPFLIKYGIPLTILSALLFLPIDAVRGNVIYAFVAYMATAMVYSLVNIPYGALNASLTRDNDEVSTLTTVRMTEANIGNLLVYTFLPLFVQMASPAKQLKDIGFFGIKLNLGNYASPKAGGAYFLVMSIYMVIGFIMLMFTYSGVKERVLPTKEESDSVKYSDLFTELKNNKPLQILGFFFLIGFTFMFFGNTVWAFYMQYTVGHPEWMASINLIGSIPGIFLVFLWPIVRKKIGKKGFFYLFLTLFIAGQLVIWVWGMPAFRNATALGYIGRFLQQWGLTAATGYMWSMVPEVVSYGEYKSKKRVAGIINAIMGLFFKIGLALGGIIPGYINAFTHFDGTAAHQSASALAGIQWSMIWIPIALAIVAMFVMSRYPLTDKRVAEINIELEQDRKTKATQD</sequence>
<keyword evidence="4" id="KW-1185">Reference proteome</keyword>
<dbReference type="PATRIC" id="fig|1423776.4.peg.2204"/>
<feature type="transmembrane region" description="Helical" evidence="2">
    <location>
        <begin position="128"/>
        <end position="149"/>
    </location>
</feature>
<dbReference type="PANTHER" id="PTHR11328:SF24">
    <property type="entry name" value="MAJOR FACILITATOR SUPERFAMILY (MFS) PROFILE DOMAIN-CONTAINING PROTEIN"/>
    <property type="match status" value="1"/>
</dbReference>
<feature type="transmembrane region" description="Helical" evidence="2">
    <location>
        <begin position="221"/>
        <end position="244"/>
    </location>
</feature>
<feature type="transmembrane region" description="Helical" evidence="2">
    <location>
        <begin position="50"/>
        <end position="75"/>
    </location>
</feature>
<comment type="caution">
    <text evidence="3">The sequence shown here is derived from an EMBL/GenBank/DDBJ whole genome shotgun (WGS) entry which is preliminary data.</text>
</comment>
<protein>
    <submittedName>
        <fullName evidence="3">Na+ xyloside symporter related transporter</fullName>
    </submittedName>
</protein>